<accession>A0ACB7SUJ4</accession>
<comment type="caution">
    <text evidence="1">The sequence shown here is derived from an EMBL/GenBank/DDBJ whole genome shotgun (WGS) entry which is preliminary data.</text>
</comment>
<proteinExistence type="predicted"/>
<sequence>MPACDAKARARDSSRPSLSFCTAQPRPAEEGGVIFARSSRRRRISATHATGFLEVVRFVDIVVDTATQRTEPSRPEWQPTSAAGFRSTREPQYSAKDSPTRSKHSGRREGPCFSDVSRRHLSSPSLPGGTIKDANAYMDNIIQQKMPRLLKASPRLYPSAVIPFFKFKVLKTGFTNRDLKVNMTAGVFRGFDTGIRRLGDCDKPSHVGRNTSVSCTLDFSGITASFVAVTKGDDLAGTIKAVPVNVGVRTGAVRIEATAAPGKEAILRTFLIDYVSLDVAHGANLSLNEDRDRGFKHHVRTNVAKELDALMHEDEESQNSDFIDRRY</sequence>
<organism evidence="1 2">
    <name type="scientific">Hyalomma asiaticum</name>
    <name type="common">Tick</name>
    <dbReference type="NCBI Taxonomy" id="266040"/>
    <lineage>
        <taxon>Eukaryota</taxon>
        <taxon>Metazoa</taxon>
        <taxon>Ecdysozoa</taxon>
        <taxon>Arthropoda</taxon>
        <taxon>Chelicerata</taxon>
        <taxon>Arachnida</taxon>
        <taxon>Acari</taxon>
        <taxon>Parasitiformes</taxon>
        <taxon>Ixodida</taxon>
        <taxon>Ixodoidea</taxon>
        <taxon>Ixodidae</taxon>
        <taxon>Hyalomminae</taxon>
        <taxon>Hyalomma</taxon>
    </lineage>
</organism>
<protein>
    <submittedName>
        <fullName evidence="1">Uncharacterized protein</fullName>
    </submittedName>
</protein>
<evidence type="ECO:0000313" key="1">
    <source>
        <dbReference type="EMBL" id="KAH6938641.1"/>
    </source>
</evidence>
<keyword evidence="2" id="KW-1185">Reference proteome</keyword>
<dbReference type="Proteomes" id="UP000821845">
    <property type="component" value="Chromosome 2"/>
</dbReference>
<dbReference type="EMBL" id="CM023482">
    <property type="protein sequence ID" value="KAH6938641.1"/>
    <property type="molecule type" value="Genomic_DNA"/>
</dbReference>
<gene>
    <name evidence="1" type="ORF">HPB50_011221</name>
</gene>
<reference evidence="1" key="1">
    <citation type="submission" date="2020-05" db="EMBL/GenBank/DDBJ databases">
        <title>Large-scale comparative analyses of tick genomes elucidate their genetic diversity and vector capacities.</title>
        <authorList>
            <person name="Jia N."/>
            <person name="Wang J."/>
            <person name="Shi W."/>
            <person name="Du L."/>
            <person name="Sun Y."/>
            <person name="Zhan W."/>
            <person name="Jiang J."/>
            <person name="Wang Q."/>
            <person name="Zhang B."/>
            <person name="Ji P."/>
            <person name="Sakyi L.B."/>
            <person name="Cui X."/>
            <person name="Yuan T."/>
            <person name="Jiang B."/>
            <person name="Yang W."/>
            <person name="Lam T.T.-Y."/>
            <person name="Chang Q."/>
            <person name="Ding S."/>
            <person name="Wang X."/>
            <person name="Zhu J."/>
            <person name="Ruan X."/>
            <person name="Zhao L."/>
            <person name="Wei J."/>
            <person name="Que T."/>
            <person name="Du C."/>
            <person name="Cheng J."/>
            <person name="Dai P."/>
            <person name="Han X."/>
            <person name="Huang E."/>
            <person name="Gao Y."/>
            <person name="Liu J."/>
            <person name="Shao H."/>
            <person name="Ye R."/>
            <person name="Li L."/>
            <person name="Wei W."/>
            <person name="Wang X."/>
            <person name="Wang C."/>
            <person name="Yang T."/>
            <person name="Huo Q."/>
            <person name="Li W."/>
            <person name="Guo W."/>
            <person name="Chen H."/>
            <person name="Zhou L."/>
            <person name="Ni X."/>
            <person name="Tian J."/>
            <person name="Zhou Y."/>
            <person name="Sheng Y."/>
            <person name="Liu T."/>
            <person name="Pan Y."/>
            <person name="Xia L."/>
            <person name="Li J."/>
            <person name="Zhao F."/>
            <person name="Cao W."/>
        </authorList>
    </citation>
    <scope>NUCLEOTIDE SEQUENCE</scope>
    <source>
        <strain evidence="1">Hyas-2018</strain>
    </source>
</reference>
<evidence type="ECO:0000313" key="2">
    <source>
        <dbReference type="Proteomes" id="UP000821845"/>
    </source>
</evidence>
<name>A0ACB7SUJ4_HYAAI</name>